<evidence type="ECO:0000313" key="2">
    <source>
        <dbReference type="Proteomes" id="UP001301566"/>
    </source>
</evidence>
<sequence length="111" mass="12971">MDDLQKISNVLTEFTTRHNKITGNMMQVFLYLAQRTDEVITTKDLPDALGLPQTTINRLIRTMADRSYAREHGFKWLKQHIDPMDERQRIVELTPKGRELANTIRGIMKDD</sequence>
<dbReference type="InterPro" id="IPR036388">
    <property type="entry name" value="WH-like_DNA-bd_sf"/>
</dbReference>
<proteinExistence type="predicted"/>
<reference evidence="1 2" key="1">
    <citation type="submission" date="2023-08" db="EMBL/GenBank/DDBJ databases">
        <authorList>
            <person name="Du S."/>
            <person name="Wu Z."/>
            <person name="Wu Y."/>
            <person name="Yang M."/>
            <person name="Shao J."/>
            <person name="Liu H."/>
            <person name="Zhao Y."/>
            <person name="Zhang Z."/>
        </authorList>
    </citation>
    <scope>NUCLEOTIDE SEQUENCE [LARGE SCALE GENOMIC DNA]</scope>
</reference>
<dbReference type="EMBL" id="OR420740">
    <property type="protein sequence ID" value="WMM95207.1"/>
    <property type="molecule type" value="Genomic_DNA"/>
</dbReference>
<accession>A0AAX3ZVL6</accession>
<protein>
    <submittedName>
        <fullName evidence="1">MarR family transcriptional regulator</fullName>
    </submittedName>
</protein>
<evidence type="ECO:0000313" key="1">
    <source>
        <dbReference type="EMBL" id="WMM95207.1"/>
    </source>
</evidence>
<name>A0AAX3ZVL6_9CAUD</name>
<organism evidence="1 2">
    <name type="scientific">Roseobacter phage CRP-114</name>
    <dbReference type="NCBI Taxonomy" id="3072842"/>
    <lineage>
        <taxon>Viruses</taxon>
        <taxon>Duplodnaviria</taxon>
        <taxon>Heunggongvirae</taxon>
        <taxon>Uroviricota</taxon>
        <taxon>Caudoviricetes</taxon>
        <taxon>Autographivirales</taxon>
        <taxon>Autographivirales incertae sedis</taxon>
        <taxon>Dynamenevirus</taxon>
        <taxon>Dynamenevirus CRP114</taxon>
    </lineage>
</organism>
<dbReference type="InterPro" id="IPR036390">
    <property type="entry name" value="WH_DNA-bd_sf"/>
</dbReference>
<dbReference type="Proteomes" id="UP001301566">
    <property type="component" value="Segment"/>
</dbReference>
<gene>
    <name evidence="1" type="ORF">CRP114_gp8</name>
</gene>
<keyword evidence="2" id="KW-1185">Reference proteome</keyword>
<dbReference type="SUPFAM" id="SSF46785">
    <property type="entry name" value="Winged helix' DNA-binding domain"/>
    <property type="match status" value="1"/>
</dbReference>
<dbReference type="Gene3D" id="1.10.10.10">
    <property type="entry name" value="Winged helix-like DNA-binding domain superfamily/Winged helix DNA-binding domain"/>
    <property type="match status" value="1"/>
</dbReference>